<dbReference type="EMBL" id="GBXM01097822">
    <property type="protein sequence ID" value="JAH10755.1"/>
    <property type="molecule type" value="Transcribed_RNA"/>
</dbReference>
<protein>
    <submittedName>
        <fullName evidence="1">Uncharacterized protein</fullName>
    </submittedName>
</protein>
<name>A0A0E9Q362_ANGAN</name>
<evidence type="ECO:0000313" key="1">
    <source>
        <dbReference type="EMBL" id="JAH10755.1"/>
    </source>
</evidence>
<dbReference type="AlphaFoldDB" id="A0A0E9Q362"/>
<reference evidence="1" key="1">
    <citation type="submission" date="2014-11" db="EMBL/GenBank/DDBJ databases">
        <authorList>
            <person name="Amaro Gonzalez C."/>
        </authorList>
    </citation>
    <scope>NUCLEOTIDE SEQUENCE</scope>
</reference>
<organism evidence="1">
    <name type="scientific">Anguilla anguilla</name>
    <name type="common">European freshwater eel</name>
    <name type="synonym">Muraena anguilla</name>
    <dbReference type="NCBI Taxonomy" id="7936"/>
    <lineage>
        <taxon>Eukaryota</taxon>
        <taxon>Metazoa</taxon>
        <taxon>Chordata</taxon>
        <taxon>Craniata</taxon>
        <taxon>Vertebrata</taxon>
        <taxon>Euteleostomi</taxon>
        <taxon>Actinopterygii</taxon>
        <taxon>Neopterygii</taxon>
        <taxon>Teleostei</taxon>
        <taxon>Anguilliformes</taxon>
        <taxon>Anguillidae</taxon>
        <taxon>Anguilla</taxon>
    </lineage>
</organism>
<sequence length="48" mass="5409">MLTINFVSTVTRTDHGSVLLDTVYLGKASLYHQHLYSCLCAEDFANLF</sequence>
<reference evidence="1" key="2">
    <citation type="journal article" date="2015" name="Fish Shellfish Immunol.">
        <title>Early steps in the European eel (Anguilla anguilla)-Vibrio vulnificus interaction in the gills: Role of the RtxA13 toxin.</title>
        <authorList>
            <person name="Callol A."/>
            <person name="Pajuelo D."/>
            <person name="Ebbesson L."/>
            <person name="Teles M."/>
            <person name="MacKenzie S."/>
            <person name="Amaro C."/>
        </authorList>
    </citation>
    <scope>NUCLEOTIDE SEQUENCE</scope>
</reference>
<proteinExistence type="predicted"/>
<accession>A0A0E9Q362</accession>